<dbReference type="NCBIfam" id="NF037995">
    <property type="entry name" value="TRAP_S1"/>
    <property type="match status" value="1"/>
</dbReference>
<dbReference type="InterPro" id="IPR038404">
    <property type="entry name" value="TRAP_DctP_sf"/>
</dbReference>
<gene>
    <name evidence="4" type="ORF">METZ01_LOCUS169915</name>
</gene>
<dbReference type="Gene3D" id="3.40.190.170">
    <property type="entry name" value="Bacterial extracellular solute-binding protein, family 7"/>
    <property type="match status" value="1"/>
</dbReference>
<reference evidence="4" key="1">
    <citation type="submission" date="2018-05" db="EMBL/GenBank/DDBJ databases">
        <authorList>
            <person name="Lanie J.A."/>
            <person name="Ng W.-L."/>
            <person name="Kazmierczak K.M."/>
            <person name="Andrzejewski T.M."/>
            <person name="Davidsen T.M."/>
            <person name="Wayne K.J."/>
            <person name="Tettelin H."/>
            <person name="Glass J.I."/>
            <person name="Rusch D."/>
            <person name="Podicherti R."/>
            <person name="Tsui H.-C.T."/>
            <person name="Winkler M.E."/>
        </authorList>
    </citation>
    <scope>NUCLEOTIDE SEQUENCE</scope>
</reference>
<dbReference type="NCBIfam" id="TIGR00787">
    <property type="entry name" value="dctP"/>
    <property type="match status" value="1"/>
</dbReference>
<dbReference type="GO" id="GO:0030288">
    <property type="term" value="C:outer membrane-bounded periplasmic space"/>
    <property type="evidence" value="ECO:0007669"/>
    <property type="project" value="InterPro"/>
</dbReference>
<evidence type="ECO:0000313" key="4">
    <source>
        <dbReference type="EMBL" id="SVB17061.1"/>
    </source>
</evidence>
<dbReference type="InterPro" id="IPR018389">
    <property type="entry name" value="DctP_fam"/>
</dbReference>
<name>A0A382BU58_9ZZZZ</name>
<comment type="subcellular location">
    <subcellularLocation>
        <location evidence="1">Cell envelope</location>
    </subcellularLocation>
</comment>
<protein>
    <recommendedName>
        <fullName evidence="5">C4-dicarboxylate ABC transporter</fullName>
    </recommendedName>
</protein>
<dbReference type="Pfam" id="PF03480">
    <property type="entry name" value="DctP"/>
    <property type="match status" value="1"/>
</dbReference>
<organism evidence="4">
    <name type="scientific">marine metagenome</name>
    <dbReference type="NCBI Taxonomy" id="408172"/>
    <lineage>
        <taxon>unclassified sequences</taxon>
        <taxon>metagenomes</taxon>
        <taxon>ecological metagenomes</taxon>
    </lineage>
</organism>
<dbReference type="PIRSF" id="PIRSF006470">
    <property type="entry name" value="DctB"/>
    <property type="match status" value="1"/>
</dbReference>
<dbReference type="AlphaFoldDB" id="A0A382BU58"/>
<evidence type="ECO:0008006" key="5">
    <source>
        <dbReference type="Google" id="ProtNLM"/>
    </source>
</evidence>
<dbReference type="PANTHER" id="PTHR33376:SF4">
    <property type="entry name" value="SIALIC ACID-BINDING PERIPLASMIC PROTEIN SIAP"/>
    <property type="match status" value="1"/>
</dbReference>
<accession>A0A382BU58</accession>
<dbReference type="InterPro" id="IPR004682">
    <property type="entry name" value="TRAP_DctP"/>
</dbReference>
<sequence length="322" mass="35396">MVCGILVGALSNCAGDGAGPRELRFGHVGEPGSLFALSADEFARRANARLPEGWEVVTYGSSQLGGDELLLQKIKLGTVEFALPSTVMSSQIDEFGLFEMPYLVRDRAHMRAIEEAVVWPDLVPQAEAEGYRVLAIWENGFRHVTNNIRPIESPSHLGGVKLRTPRGVWRVRLFQALGANPTPMALSEVFVGLQTGVIDGQENPLAQIWGSRLYEVQEYLSLTGHVYTPAYVVVSPSRWDVLPNDVRSILEDEARGVQSFVHETAARLDQELLEQMRETGVAVNEPESADFLAASREVYDEYEESVPSGSTLVERATLAGSR</sequence>
<dbReference type="PANTHER" id="PTHR33376">
    <property type="match status" value="1"/>
</dbReference>
<proteinExistence type="predicted"/>
<dbReference type="CDD" id="cd13603">
    <property type="entry name" value="PBP2_TRAP_Siap_TeaA_like"/>
    <property type="match status" value="1"/>
</dbReference>
<evidence type="ECO:0000256" key="3">
    <source>
        <dbReference type="ARBA" id="ARBA00022729"/>
    </source>
</evidence>
<keyword evidence="3" id="KW-0732">Signal</keyword>
<dbReference type="GO" id="GO:0055085">
    <property type="term" value="P:transmembrane transport"/>
    <property type="evidence" value="ECO:0007669"/>
    <property type="project" value="InterPro"/>
</dbReference>
<keyword evidence="2" id="KW-0813">Transport</keyword>
<evidence type="ECO:0000256" key="1">
    <source>
        <dbReference type="ARBA" id="ARBA00004196"/>
    </source>
</evidence>
<evidence type="ECO:0000256" key="2">
    <source>
        <dbReference type="ARBA" id="ARBA00022448"/>
    </source>
</evidence>
<dbReference type="EMBL" id="UINC01031273">
    <property type="protein sequence ID" value="SVB17061.1"/>
    <property type="molecule type" value="Genomic_DNA"/>
</dbReference>